<feature type="domain" description="Metallo-beta-lactamase" evidence="1">
    <location>
        <begin position="26"/>
        <end position="209"/>
    </location>
</feature>
<reference evidence="2 3" key="1">
    <citation type="submission" date="2016-11" db="EMBL/GenBank/DDBJ databases">
        <authorList>
            <person name="Jaros S."/>
            <person name="Januszkiewicz K."/>
            <person name="Wedrychowicz H."/>
        </authorList>
    </citation>
    <scope>NUCLEOTIDE SEQUENCE [LARGE SCALE GENOMIC DNA]</scope>
    <source>
        <strain evidence="2 3">DSM 45408</strain>
    </source>
</reference>
<dbReference type="InterPro" id="IPR050855">
    <property type="entry name" value="NDM-1-like"/>
</dbReference>
<dbReference type="Pfam" id="PF00753">
    <property type="entry name" value="Lactamase_B"/>
    <property type="match status" value="1"/>
</dbReference>
<dbReference type="PANTHER" id="PTHR42951:SF4">
    <property type="entry name" value="ACYL-COENZYME A THIOESTERASE MBLAC2"/>
    <property type="match status" value="1"/>
</dbReference>
<keyword evidence="3" id="KW-1185">Reference proteome</keyword>
<dbReference type="EMBL" id="FQVX01000001">
    <property type="protein sequence ID" value="SHF60243.1"/>
    <property type="molecule type" value="Genomic_DNA"/>
</dbReference>
<dbReference type="SUPFAM" id="SSF56281">
    <property type="entry name" value="Metallo-hydrolase/oxidoreductase"/>
    <property type="match status" value="1"/>
</dbReference>
<evidence type="ECO:0000313" key="2">
    <source>
        <dbReference type="EMBL" id="SHF60243.1"/>
    </source>
</evidence>
<dbReference type="Proteomes" id="UP000184471">
    <property type="component" value="Unassembled WGS sequence"/>
</dbReference>
<dbReference type="SMART" id="SM00849">
    <property type="entry name" value="Lactamase_B"/>
    <property type="match status" value="1"/>
</dbReference>
<evidence type="ECO:0000313" key="3">
    <source>
        <dbReference type="Proteomes" id="UP000184471"/>
    </source>
</evidence>
<gene>
    <name evidence="2" type="ORF">SAMN05444351_0162</name>
</gene>
<sequence>MGSRDDDLRYGGITLLASAEGGRYPCGNSLLVAGTEATALVDPSIEVGRRGRAVGPVDLAFVSHGHEDHVAGLHVFPEVPAHAHPADAPAVRETEALLAGFGMDDAAADVFREELRTDFGITGHADVREVTDGDVIDLGGRTLTVVHLPGHTAGHCGLLVEPDGFLFIGDIDLTGFGPYYGDVSSDLDALEASFDRLRGIEARWYGTAHQKGVVEGREAFLAALDTYAGVVARRDETLLGLLAERPRTVAEVVEHRLVYRPHVQLPFVPTVERRTAEQHLARLERAGVVRAEGGTWAIS</sequence>
<evidence type="ECO:0000259" key="1">
    <source>
        <dbReference type="SMART" id="SM00849"/>
    </source>
</evidence>
<dbReference type="InterPro" id="IPR001279">
    <property type="entry name" value="Metallo-B-lactamas"/>
</dbReference>
<dbReference type="STRING" id="1070870.SAMN05444351_0162"/>
<proteinExistence type="predicted"/>
<organism evidence="2 3">
    <name type="scientific">Geodermatophilus nigrescens</name>
    <dbReference type="NCBI Taxonomy" id="1070870"/>
    <lineage>
        <taxon>Bacteria</taxon>
        <taxon>Bacillati</taxon>
        <taxon>Actinomycetota</taxon>
        <taxon>Actinomycetes</taxon>
        <taxon>Geodermatophilales</taxon>
        <taxon>Geodermatophilaceae</taxon>
        <taxon>Geodermatophilus</taxon>
    </lineage>
</organism>
<dbReference type="PANTHER" id="PTHR42951">
    <property type="entry name" value="METALLO-BETA-LACTAMASE DOMAIN-CONTAINING"/>
    <property type="match status" value="1"/>
</dbReference>
<name>A0A1M5CZJ2_9ACTN</name>
<dbReference type="AlphaFoldDB" id="A0A1M5CZJ2"/>
<accession>A0A1M5CZJ2</accession>
<dbReference type="OrthoDB" id="2971563at2"/>
<dbReference type="RefSeq" id="WP_073417908.1">
    <property type="nucleotide sequence ID" value="NZ_FQVX01000001.1"/>
</dbReference>
<protein>
    <submittedName>
        <fullName evidence="2">Metallo-beta-lactamase superfamily protein</fullName>
    </submittedName>
</protein>
<dbReference type="InterPro" id="IPR036866">
    <property type="entry name" value="RibonucZ/Hydroxyglut_hydro"/>
</dbReference>
<dbReference type="Gene3D" id="3.60.15.10">
    <property type="entry name" value="Ribonuclease Z/Hydroxyacylglutathione hydrolase-like"/>
    <property type="match status" value="1"/>
</dbReference>